<proteinExistence type="predicted"/>
<name>A0ABV6LXR0_9ACTN</name>
<reference evidence="1 2" key="1">
    <citation type="submission" date="2024-09" db="EMBL/GenBank/DDBJ databases">
        <authorList>
            <person name="Sun Q."/>
            <person name="Mori K."/>
        </authorList>
    </citation>
    <scope>NUCLEOTIDE SEQUENCE [LARGE SCALE GENOMIC DNA]</scope>
    <source>
        <strain evidence="1 2">TBRC 3947</strain>
    </source>
</reference>
<dbReference type="RefSeq" id="WP_377246689.1">
    <property type="nucleotide sequence ID" value="NZ_JBHLUH010000007.1"/>
</dbReference>
<keyword evidence="2" id="KW-1185">Reference proteome</keyword>
<gene>
    <name evidence="1" type="ORF">ACFFIA_06050</name>
</gene>
<dbReference type="Proteomes" id="UP001589867">
    <property type="component" value="Unassembled WGS sequence"/>
</dbReference>
<evidence type="ECO:0000313" key="2">
    <source>
        <dbReference type="Proteomes" id="UP001589867"/>
    </source>
</evidence>
<accession>A0ABV6LXR0</accession>
<comment type="caution">
    <text evidence="1">The sequence shown here is derived from an EMBL/GenBank/DDBJ whole genome shotgun (WGS) entry which is preliminary data.</text>
</comment>
<protein>
    <recommendedName>
        <fullName evidence="3">DUF35 domain-containing protein</fullName>
    </recommendedName>
</protein>
<dbReference type="EMBL" id="JBHLUH010000007">
    <property type="protein sequence ID" value="MFC0527217.1"/>
    <property type="molecule type" value="Genomic_DNA"/>
</dbReference>
<evidence type="ECO:0008006" key="3">
    <source>
        <dbReference type="Google" id="ProtNLM"/>
    </source>
</evidence>
<evidence type="ECO:0000313" key="1">
    <source>
        <dbReference type="EMBL" id="MFC0527217.1"/>
    </source>
</evidence>
<sequence>MPTVIHVLRQSMGRGEVWRHCEICDDLVAMPPHATTCDACTVVATPAYGLRLVSDAEGWS</sequence>
<organism evidence="1 2">
    <name type="scientific">Phytohabitans kaempferiae</name>
    <dbReference type="NCBI Taxonomy" id="1620943"/>
    <lineage>
        <taxon>Bacteria</taxon>
        <taxon>Bacillati</taxon>
        <taxon>Actinomycetota</taxon>
        <taxon>Actinomycetes</taxon>
        <taxon>Micromonosporales</taxon>
        <taxon>Micromonosporaceae</taxon>
    </lineage>
</organism>